<evidence type="ECO:0000313" key="3">
    <source>
        <dbReference type="EMBL" id="HJF87376.1"/>
    </source>
</evidence>
<feature type="coiled-coil region" evidence="1">
    <location>
        <begin position="45"/>
        <end position="110"/>
    </location>
</feature>
<sequence>MPKDDVKETVFTTEPDKAAASSSENKDDFKKIDADSLVKPYIDRITKEQAQKNDYKAKYEDAMKEIEQLRGKSSKSAKEITEEDERTKEIESLKKQNADLNAQIKRSNDIKEVNGIFKKADLNIGDDVLNMVVNNDATVTVSNAKAIIDLVNKAREEGRNSILQGQTPKIGGNKLKTPQEDLKRALGL</sequence>
<reference evidence="3" key="2">
    <citation type="submission" date="2021-09" db="EMBL/GenBank/DDBJ databases">
        <authorList>
            <person name="Gilroy R."/>
        </authorList>
    </citation>
    <scope>NUCLEOTIDE SEQUENCE</scope>
    <source>
        <strain evidence="3">7886</strain>
    </source>
</reference>
<dbReference type="AlphaFoldDB" id="A0A921LBR6"/>
<proteinExistence type="predicted"/>
<evidence type="ECO:0000256" key="2">
    <source>
        <dbReference type="SAM" id="MobiDB-lite"/>
    </source>
</evidence>
<dbReference type="EMBL" id="DYWC01000186">
    <property type="protein sequence ID" value="HJF87376.1"/>
    <property type="molecule type" value="Genomic_DNA"/>
</dbReference>
<dbReference type="InterPro" id="IPR025580">
    <property type="entry name" value="Gp46"/>
</dbReference>
<name>A0A921LBR6_9LACO</name>
<accession>A0A921LBR6</accession>
<protein>
    <submittedName>
        <fullName evidence="3">DUF4355 domain-containing protein</fullName>
    </submittedName>
</protein>
<keyword evidence="1" id="KW-0175">Coiled coil</keyword>
<organism evidence="3 4">
    <name type="scientific">Companilactobacillus farciminis</name>
    <dbReference type="NCBI Taxonomy" id="1612"/>
    <lineage>
        <taxon>Bacteria</taxon>
        <taxon>Bacillati</taxon>
        <taxon>Bacillota</taxon>
        <taxon>Bacilli</taxon>
        <taxon>Lactobacillales</taxon>
        <taxon>Lactobacillaceae</taxon>
        <taxon>Companilactobacillus</taxon>
    </lineage>
</organism>
<gene>
    <name evidence="3" type="ORF">K8V88_08045</name>
</gene>
<comment type="caution">
    <text evidence="3">The sequence shown here is derived from an EMBL/GenBank/DDBJ whole genome shotgun (WGS) entry which is preliminary data.</text>
</comment>
<dbReference type="Proteomes" id="UP000747013">
    <property type="component" value="Unassembled WGS sequence"/>
</dbReference>
<dbReference type="Pfam" id="PF14265">
    <property type="entry name" value="DUF4355"/>
    <property type="match status" value="1"/>
</dbReference>
<evidence type="ECO:0000256" key="1">
    <source>
        <dbReference type="SAM" id="Coils"/>
    </source>
</evidence>
<feature type="region of interest" description="Disordered" evidence="2">
    <location>
        <begin position="1"/>
        <end position="28"/>
    </location>
</feature>
<evidence type="ECO:0000313" key="4">
    <source>
        <dbReference type="Proteomes" id="UP000747013"/>
    </source>
</evidence>
<reference evidence="3" key="1">
    <citation type="journal article" date="2021" name="PeerJ">
        <title>Extensive microbial diversity within the chicken gut microbiome revealed by metagenomics and culture.</title>
        <authorList>
            <person name="Gilroy R."/>
            <person name="Ravi A."/>
            <person name="Getino M."/>
            <person name="Pursley I."/>
            <person name="Horton D.L."/>
            <person name="Alikhan N.F."/>
            <person name="Baker D."/>
            <person name="Gharbi K."/>
            <person name="Hall N."/>
            <person name="Watson M."/>
            <person name="Adriaenssens E.M."/>
            <person name="Foster-Nyarko E."/>
            <person name="Jarju S."/>
            <person name="Secka A."/>
            <person name="Antonio M."/>
            <person name="Oren A."/>
            <person name="Chaudhuri R.R."/>
            <person name="La Ragione R."/>
            <person name="Hildebrand F."/>
            <person name="Pallen M.J."/>
        </authorList>
    </citation>
    <scope>NUCLEOTIDE SEQUENCE</scope>
    <source>
        <strain evidence="3">7886</strain>
    </source>
</reference>